<feature type="region of interest" description="Disordered" evidence="8">
    <location>
        <begin position="109"/>
        <end position="134"/>
    </location>
</feature>
<proteinExistence type="inferred from homology"/>
<evidence type="ECO:0000256" key="2">
    <source>
        <dbReference type="ARBA" id="ARBA00005954"/>
    </source>
</evidence>
<feature type="domain" description="CWF21" evidence="9">
    <location>
        <begin position="68"/>
        <end position="113"/>
    </location>
</feature>
<evidence type="ECO:0000256" key="8">
    <source>
        <dbReference type="SAM" id="MobiDB-lite"/>
    </source>
</evidence>
<dbReference type="GO" id="GO:0006397">
    <property type="term" value="P:mRNA processing"/>
    <property type="evidence" value="ECO:0007669"/>
    <property type="project" value="UniProtKB-KW"/>
</dbReference>
<keyword evidence="11" id="KW-1185">Reference proteome</keyword>
<evidence type="ECO:0000256" key="7">
    <source>
        <dbReference type="ARBA" id="ARBA00023242"/>
    </source>
</evidence>
<evidence type="ECO:0000259" key="9">
    <source>
        <dbReference type="SMART" id="SM01115"/>
    </source>
</evidence>
<dbReference type="OrthoDB" id="10267305at2759"/>
<feature type="compositionally biased region" description="Basic and acidic residues" evidence="8">
    <location>
        <begin position="109"/>
        <end position="131"/>
    </location>
</feature>
<gene>
    <name evidence="10" type="ORF">CANTEDRAFT_136803</name>
</gene>
<dbReference type="EMBL" id="GL996528">
    <property type="protein sequence ID" value="EGV60321.1"/>
    <property type="molecule type" value="Genomic_DNA"/>
</dbReference>
<dbReference type="HOGENOM" id="CLU_067891_3_0_1"/>
<dbReference type="Pfam" id="PF08312">
    <property type="entry name" value="cwf21"/>
    <property type="match status" value="1"/>
</dbReference>
<keyword evidence="5" id="KW-0747">Spliceosome</keyword>
<accession>G3BDK6</accession>
<dbReference type="CDD" id="cd21372">
    <property type="entry name" value="cwf21_CWC21-like"/>
    <property type="match status" value="1"/>
</dbReference>
<comment type="subcellular location">
    <subcellularLocation>
        <location evidence="1">Nucleus</location>
    </subcellularLocation>
</comment>
<comment type="similarity">
    <text evidence="2">Belongs to the CWC21 family.</text>
</comment>
<dbReference type="PANTHER" id="PTHR36562">
    <property type="entry name" value="SERINE/ARGININE REPETITIVE MATRIX 2"/>
    <property type="match status" value="1"/>
</dbReference>
<protein>
    <recommendedName>
        <fullName evidence="3">Pre-mRNA-splicing factor CWC21</fullName>
    </recommendedName>
</protein>
<dbReference type="InterPro" id="IPR013170">
    <property type="entry name" value="mRNA_splic_Cwf21_dom"/>
</dbReference>
<dbReference type="Proteomes" id="UP000000707">
    <property type="component" value="Unassembled WGS sequence"/>
</dbReference>
<evidence type="ECO:0000256" key="5">
    <source>
        <dbReference type="ARBA" id="ARBA00022728"/>
    </source>
</evidence>
<dbReference type="Gene3D" id="6.10.140.420">
    <property type="match status" value="1"/>
</dbReference>
<dbReference type="GO" id="GO:0005681">
    <property type="term" value="C:spliceosomal complex"/>
    <property type="evidence" value="ECO:0007669"/>
    <property type="project" value="UniProtKB-KW"/>
</dbReference>
<evidence type="ECO:0000313" key="11">
    <source>
        <dbReference type="Proteomes" id="UP000000707"/>
    </source>
</evidence>
<dbReference type="KEGG" id="cten:18250003"/>
<dbReference type="SMART" id="SM01115">
    <property type="entry name" value="cwf21"/>
    <property type="match status" value="1"/>
</dbReference>
<organism evidence="11">
    <name type="scientific">Candida tenuis (strain ATCC 10573 / BCRC 21748 / CBS 615 / JCM 9827 / NBRC 10315 / NRRL Y-1498 / VKM Y-70)</name>
    <name type="common">Yeast</name>
    <name type="synonym">Yamadazyma tenuis</name>
    <dbReference type="NCBI Taxonomy" id="590646"/>
    <lineage>
        <taxon>Eukaryota</taxon>
        <taxon>Fungi</taxon>
        <taxon>Dikarya</taxon>
        <taxon>Ascomycota</taxon>
        <taxon>Saccharomycotina</taxon>
        <taxon>Pichiomycetes</taxon>
        <taxon>Debaryomycetaceae</taxon>
        <taxon>Yamadazyma</taxon>
    </lineage>
</organism>
<dbReference type="PANTHER" id="PTHR36562:SF5">
    <property type="entry name" value="SERINE_ARGININE REPETITIVE MATRIX 2"/>
    <property type="match status" value="1"/>
</dbReference>
<dbReference type="InterPro" id="IPR051372">
    <property type="entry name" value="CWC21"/>
</dbReference>
<keyword evidence="7" id="KW-0539">Nucleus</keyword>
<evidence type="ECO:0000313" key="10">
    <source>
        <dbReference type="EMBL" id="EGV60321.1"/>
    </source>
</evidence>
<evidence type="ECO:0000256" key="4">
    <source>
        <dbReference type="ARBA" id="ARBA00022664"/>
    </source>
</evidence>
<keyword evidence="6" id="KW-0508">mRNA splicing</keyword>
<keyword evidence="4" id="KW-0507">mRNA processing</keyword>
<dbReference type="AlphaFoldDB" id="G3BDK6"/>
<dbReference type="GeneID" id="18250003"/>
<name>G3BDK6_CANTC</name>
<reference evidence="10 11" key="1">
    <citation type="journal article" date="2011" name="Proc. Natl. Acad. Sci. U.S.A.">
        <title>Comparative genomics of xylose-fermenting fungi for enhanced biofuel production.</title>
        <authorList>
            <person name="Wohlbach D.J."/>
            <person name="Kuo A."/>
            <person name="Sato T.K."/>
            <person name="Potts K.M."/>
            <person name="Salamov A.A."/>
            <person name="LaButti K.M."/>
            <person name="Sun H."/>
            <person name="Clum A."/>
            <person name="Pangilinan J.L."/>
            <person name="Lindquist E.A."/>
            <person name="Lucas S."/>
            <person name="Lapidus A."/>
            <person name="Jin M."/>
            <person name="Gunawan C."/>
            <person name="Balan V."/>
            <person name="Dale B.E."/>
            <person name="Jeffries T.W."/>
            <person name="Zinkel R."/>
            <person name="Barry K.W."/>
            <person name="Grigoriev I.V."/>
            <person name="Gasch A.P."/>
        </authorList>
    </citation>
    <scope>NUCLEOTIDE SEQUENCE [LARGE SCALE GENOMIC DNA]</scope>
    <source>
        <strain evidence="11">ATCC 10573 / BCRC 21748 / CBS 615 / JCM 9827 / NBRC 10315 / NRRL Y-1498 / VKM Y-70</strain>
    </source>
</reference>
<dbReference type="STRING" id="590646.G3BDK6"/>
<evidence type="ECO:0000256" key="6">
    <source>
        <dbReference type="ARBA" id="ARBA00023187"/>
    </source>
</evidence>
<sequence length="146" mass="16984">MSYKGIELKSTRGSGTSGYVTKNLASLGDKIAYEDSKERVRKVKNRRRCWSENNQMDSIKARFRNELESRESLRDIEKKCMELRDKLENEDMEAAIVDTKVKELRDKLMNQSEREDEIRSAKDKEASEGGIKKQNYMKELQIIAGK</sequence>
<evidence type="ECO:0000256" key="3">
    <source>
        <dbReference type="ARBA" id="ARBA00020641"/>
    </source>
</evidence>
<evidence type="ECO:0000256" key="1">
    <source>
        <dbReference type="ARBA" id="ARBA00004123"/>
    </source>
</evidence>
<dbReference type="GO" id="GO:0008380">
    <property type="term" value="P:RNA splicing"/>
    <property type="evidence" value="ECO:0007669"/>
    <property type="project" value="UniProtKB-KW"/>
</dbReference>